<reference evidence="3" key="1">
    <citation type="submission" date="2017-09" db="EMBL/GenBank/DDBJ databases">
        <title>Depth-based differentiation of microbial function through sediment-hosted aquifers and enrichment of novel symbionts in the deep terrestrial subsurface.</title>
        <authorList>
            <person name="Probst A.J."/>
            <person name="Ladd B."/>
            <person name="Jarett J.K."/>
            <person name="Geller-Mcgrath D.E."/>
            <person name="Sieber C.M.K."/>
            <person name="Emerson J.B."/>
            <person name="Anantharaman K."/>
            <person name="Thomas B.C."/>
            <person name="Malmstrom R."/>
            <person name="Stieglmeier M."/>
            <person name="Klingl A."/>
            <person name="Woyke T."/>
            <person name="Ryan C.M."/>
            <person name="Banfield J.F."/>
        </authorList>
    </citation>
    <scope>NUCLEOTIDE SEQUENCE [LARGE SCALE GENOMIC DNA]</scope>
</reference>
<dbReference type="NCBIfam" id="TIGR00594">
    <property type="entry name" value="polc"/>
    <property type="match status" value="1"/>
</dbReference>
<organism evidence="2 3">
    <name type="scientific">Candidatus Roizmanbacteria bacterium CG_4_10_14_3_um_filter_39_13</name>
    <dbReference type="NCBI Taxonomy" id="1974831"/>
    <lineage>
        <taxon>Bacteria</taxon>
        <taxon>Candidatus Roizmaniibacteriota</taxon>
    </lineage>
</organism>
<gene>
    <name evidence="2" type="primary">dnaE</name>
    <name evidence="2" type="ORF">COZ40_01920</name>
</gene>
<evidence type="ECO:0000259" key="1">
    <source>
        <dbReference type="SMART" id="SM00481"/>
    </source>
</evidence>
<sequence>MAFTHLHVHTEYSLLDGMCRVGELLQKAKDQGMTSLAITDHGALYGAFKFYIKAKDIGIKPIIGVEVYKAKHSHLDKDAVEDKDRYHLVLLAKNYTGYRNLLKLVSIAHLEGMYYKPRVDFELLEKYHEGIIALSGCLGGEIAQLIQEGQQKEAEKILQKYAAIFKEDFYLELQRHPNLPQLDTVNDELVKLSRKFSVPLVATNDVHYLNEADAYAHEVLLCIQTQRTIFEKNRPLSMIDVPDYYFKTEDQMRVAFSDLPEAIENANKIAEMCNLDIPYGKWILPKYETPDNLSPEEYLKQLTHEMKGRVKEYPQDEVEKRLGYELNIINTKGYATYFLIVQDFINWSKNNGIGVGPGRGSVAGSLVAYVLRITDINPLEHNLPFERFLNPERPTPPDIDIDFADVQRDDVLAYVTDKYGKDKVAQIITFGTMEARLVVRDVGRALGMSYAQGDRLAKMIPQGKQGFQMKLSQAMAEAPPLKYAYDNEPETKRVLDVALRLESLPRHSSVHAAGVIIAADDLTNSVPIQTESKQGRVI</sequence>
<dbReference type="InterPro" id="IPR016195">
    <property type="entry name" value="Pol/histidinol_Pase-like"/>
</dbReference>
<feature type="non-terminal residue" evidence="2">
    <location>
        <position position="538"/>
    </location>
</feature>
<dbReference type="Gene3D" id="1.10.10.1600">
    <property type="entry name" value="Bacterial DNA polymerase III alpha subunit, thumb domain"/>
    <property type="match status" value="1"/>
</dbReference>
<dbReference type="Pfam" id="PF07733">
    <property type="entry name" value="DNA_pol3_alpha"/>
    <property type="match status" value="1"/>
</dbReference>
<name>A0A2M7LKW2_9BACT</name>
<dbReference type="Pfam" id="PF02811">
    <property type="entry name" value="PHP"/>
    <property type="match status" value="1"/>
</dbReference>
<keyword evidence="2" id="KW-0808">Transferase</keyword>
<dbReference type="Proteomes" id="UP000228500">
    <property type="component" value="Unassembled WGS sequence"/>
</dbReference>
<comment type="caution">
    <text evidence="2">The sequence shown here is derived from an EMBL/GenBank/DDBJ whole genome shotgun (WGS) entry which is preliminary data.</text>
</comment>
<dbReference type="InterPro" id="IPR011708">
    <property type="entry name" value="DNA_pol3_alpha_NTPase_dom"/>
</dbReference>
<dbReference type="PANTHER" id="PTHR32294">
    <property type="entry name" value="DNA POLYMERASE III SUBUNIT ALPHA"/>
    <property type="match status" value="1"/>
</dbReference>
<accession>A0A2M7LKW2</accession>
<dbReference type="AlphaFoldDB" id="A0A2M7LKW2"/>
<dbReference type="InterPro" id="IPR004013">
    <property type="entry name" value="PHP_dom"/>
</dbReference>
<dbReference type="SMART" id="SM00481">
    <property type="entry name" value="POLIIIAc"/>
    <property type="match status" value="1"/>
</dbReference>
<dbReference type="SUPFAM" id="SSF89550">
    <property type="entry name" value="PHP domain-like"/>
    <property type="match status" value="1"/>
</dbReference>
<keyword evidence="2" id="KW-0548">Nucleotidyltransferase</keyword>
<dbReference type="EC" id="2.7.7.7" evidence="2"/>
<evidence type="ECO:0000313" key="2">
    <source>
        <dbReference type="EMBL" id="PIX68692.1"/>
    </source>
</evidence>
<dbReference type="PANTHER" id="PTHR32294:SF0">
    <property type="entry name" value="DNA POLYMERASE III SUBUNIT ALPHA"/>
    <property type="match status" value="1"/>
</dbReference>
<dbReference type="GO" id="GO:0008408">
    <property type="term" value="F:3'-5' exonuclease activity"/>
    <property type="evidence" value="ECO:0007669"/>
    <property type="project" value="InterPro"/>
</dbReference>
<proteinExistence type="predicted"/>
<evidence type="ECO:0000313" key="3">
    <source>
        <dbReference type="Proteomes" id="UP000228500"/>
    </source>
</evidence>
<dbReference type="Gene3D" id="3.20.20.140">
    <property type="entry name" value="Metal-dependent hydrolases"/>
    <property type="match status" value="1"/>
</dbReference>
<dbReference type="GO" id="GO:0003887">
    <property type="term" value="F:DNA-directed DNA polymerase activity"/>
    <property type="evidence" value="ECO:0007669"/>
    <property type="project" value="UniProtKB-EC"/>
</dbReference>
<dbReference type="InterPro" id="IPR041931">
    <property type="entry name" value="DNA_pol3_alpha_thumb_dom"/>
</dbReference>
<dbReference type="EMBL" id="PFJH01000081">
    <property type="protein sequence ID" value="PIX68692.1"/>
    <property type="molecule type" value="Genomic_DNA"/>
</dbReference>
<dbReference type="InterPro" id="IPR004805">
    <property type="entry name" value="DnaE2/DnaE/PolC"/>
</dbReference>
<feature type="domain" description="Polymerase/histidinol phosphatase N-terminal" evidence="1">
    <location>
        <begin position="4"/>
        <end position="71"/>
    </location>
</feature>
<dbReference type="CDD" id="cd12113">
    <property type="entry name" value="PHP_PolIIIA_DnaE3"/>
    <property type="match status" value="1"/>
</dbReference>
<dbReference type="InterPro" id="IPR003141">
    <property type="entry name" value="Pol/His_phosphatase_N"/>
</dbReference>
<protein>
    <submittedName>
        <fullName evidence="2">DNA polymerase III subunit alpha</fullName>
        <ecNumber evidence="2">2.7.7.7</ecNumber>
    </submittedName>
</protein>
<dbReference type="GO" id="GO:0006260">
    <property type="term" value="P:DNA replication"/>
    <property type="evidence" value="ECO:0007669"/>
    <property type="project" value="InterPro"/>
</dbReference>